<dbReference type="GO" id="GO:0004482">
    <property type="term" value="F:mRNA 5'-cap (guanine-N7-)-methyltransferase activity"/>
    <property type="evidence" value="ECO:0007669"/>
    <property type="project" value="InterPro"/>
</dbReference>
<keyword evidence="3" id="KW-1185">Reference proteome</keyword>
<dbReference type="AlphaFoldDB" id="A0AAW1LJA1"/>
<feature type="domain" description="RdRp catalytic" evidence="1">
    <location>
        <begin position="1"/>
        <end position="221"/>
    </location>
</feature>
<dbReference type="PROSITE" id="PS50526">
    <property type="entry name" value="RDRP_SSRNA_NEG_NONSEG"/>
    <property type="match status" value="1"/>
</dbReference>
<comment type="caution">
    <text evidence="2">The sequence shown here is derived from an EMBL/GenBank/DDBJ whole genome shotgun (WGS) entry which is preliminary data.</text>
</comment>
<evidence type="ECO:0000313" key="2">
    <source>
        <dbReference type="EMBL" id="KAK9736357.1"/>
    </source>
</evidence>
<dbReference type="InterPro" id="IPR014023">
    <property type="entry name" value="Mononeg_RNA_pol_cat"/>
</dbReference>
<accession>A0AAW1LJA1</accession>
<protein>
    <submittedName>
        <fullName evidence="2">Mononegavirales RNA dependent RNA polymerase</fullName>
    </submittedName>
</protein>
<organism evidence="2 3">
    <name type="scientific">Popillia japonica</name>
    <name type="common">Japanese beetle</name>
    <dbReference type="NCBI Taxonomy" id="7064"/>
    <lineage>
        <taxon>Eukaryota</taxon>
        <taxon>Metazoa</taxon>
        <taxon>Ecdysozoa</taxon>
        <taxon>Arthropoda</taxon>
        <taxon>Hexapoda</taxon>
        <taxon>Insecta</taxon>
        <taxon>Pterygota</taxon>
        <taxon>Neoptera</taxon>
        <taxon>Endopterygota</taxon>
        <taxon>Coleoptera</taxon>
        <taxon>Polyphaga</taxon>
        <taxon>Scarabaeiformia</taxon>
        <taxon>Scarabaeidae</taxon>
        <taxon>Rutelinae</taxon>
        <taxon>Popillia</taxon>
    </lineage>
</organism>
<sequence>MTLGESELSKRLYAITNQRYDDNCFPQQTMTLGESELSKRLYAITNQRYDDNCFPVIISIDFKSWNLHWSQMSTVFKDNQTDHEIPPGEPFLWTNHKGGFEGLRQKGWTLITICLLLYVEFQTGIKSVIIGQGDNQVVKILLLLKEVGLTRDIYLIKYKDHILSEITKFQNVLDKASRALGLEFQSVLDKASRALGLEVKMEETFYSTDVLIYGKDILYKGAYLSSATKKISRMLADINDMERTFFTKGLIYHQQPKRSLECWLILTKLYQQFMMKSLLFNPLGWLLHKKGTLL</sequence>
<dbReference type="GO" id="GO:0003968">
    <property type="term" value="F:RNA-directed RNA polymerase activity"/>
    <property type="evidence" value="ECO:0007669"/>
    <property type="project" value="InterPro"/>
</dbReference>
<name>A0AAW1LJA1_POPJA</name>
<dbReference type="Proteomes" id="UP001458880">
    <property type="component" value="Unassembled WGS sequence"/>
</dbReference>
<dbReference type="GO" id="GO:0005524">
    <property type="term" value="F:ATP binding"/>
    <property type="evidence" value="ECO:0007669"/>
    <property type="project" value="InterPro"/>
</dbReference>
<reference evidence="2 3" key="1">
    <citation type="journal article" date="2024" name="BMC Genomics">
        <title>De novo assembly and annotation of Popillia japonica's genome with initial clues to its potential as an invasive pest.</title>
        <authorList>
            <person name="Cucini C."/>
            <person name="Boschi S."/>
            <person name="Funari R."/>
            <person name="Cardaioli E."/>
            <person name="Iannotti N."/>
            <person name="Marturano G."/>
            <person name="Paoli F."/>
            <person name="Bruttini M."/>
            <person name="Carapelli A."/>
            <person name="Frati F."/>
            <person name="Nardi F."/>
        </authorList>
    </citation>
    <scope>NUCLEOTIDE SEQUENCE [LARGE SCALE GENOMIC DNA]</scope>
    <source>
        <strain evidence="2">DMR45628</strain>
    </source>
</reference>
<gene>
    <name evidence="2" type="ORF">QE152_g12625</name>
</gene>
<evidence type="ECO:0000313" key="3">
    <source>
        <dbReference type="Proteomes" id="UP001458880"/>
    </source>
</evidence>
<dbReference type="EMBL" id="JASPKY010000115">
    <property type="protein sequence ID" value="KAK9736357.1"/>
    <property type="molecule type" value="Genomic_DNA"/>
</dbReference>
<evidence type="ECO:0000259" key="1">
    <source>
        <dbReference type="PROSITE" id="PS50526"/>
    </source>
</evidence>
<proteinExistence type="predicted"/>
<dbReference type="Pfam" id="PF00946">
    <property type="entry name" value="Mononeg_RNA_pol"/>
    <property type="match status" value="1"/>
</dbReference>